<dbReference type="PANTHER" id="PTHR35908">
    <property type="entry name" value="HYPOTHETICAL FUSION PROTEIN"/>
    <property type="match status" value="1"/>
</dbReference>
<accession>A0A916NGT4</accession>
<dbReference type="PANTHER" id="PTHR35908:SF1">
    <property type="entry name" value="CONSERVED PROTEIN"/>
    <property type="match status" value="1"/>
</dbReference>
<dbReference type="InterPro" id="IPR041581">
    <property type="entry name" value="Glyoxalase_6"/>
</dbReference>
<dbReference type="Proteomes" id="UP000693892">
    <property type="component" value="Unassembled WGS sequence"/>
</dbReference>
<dbReference type="CDD" id="cd06587">
    <property type="entry name" value="VOC"/>
    <property type="match status" value="1"/>
</dbReference>
<comment type="caution">
    <text evidence="2">The sequence shown here is derived from an EMBL/GenBank/DDBJ whole genome shotgun (WGS) entry which is preliminary data.</text>
</comment>
<dbReference type="Pfam" id="PF18029">
    <property type="entry name" value="Glyoxalase_6"/>
    <property type="match status" value="1"/>
</dbReference>
<keyword evidence="3" id="KW-1185">Reference proteome</keyword>
<gene>
    <name evidence="2" type="ORF">LEUCIP111803_00771</name>
</gene>
<sequence>MSRSIDVARHMFTLDCPDAPALAEFYGRLLGWRVVLSEGWAEVLPASGTGGISFQQVEEYVAPDWPEATVPQQGHLDFYVESLPDALEFADSIGAVRHAHQPGGEGGFVVYLDPAGHLFCLCRK</sequence>
<dbReference type="RefSeq" id="WP_218114400.1">
    <property type="nucleotide sequence ID" value="NZ_CAJVAP010000007.1"/>
</dbReference>
<dbReference type="EMBL" id="CAJVAP010000007">
    <property type="protein sequence ID" value="CAG7604856.1"/>
    <property type="molecule type" value="Genomic_DNA"/>
</dbReference>
<protein>
    <recommendedName>
        <fullName evidence="1">VOC domain-containing protein</fullName>
    </recommendedName>
</protein>
<reference evidence="2" key="1">
    <citation type="submission" date="2021-06" db="EMBL/GenBank/DDBJ databases">
        <authorList>
            <person name="Criscuolo A."/>
        </authorList>
    </citation>
    <scope>NUCLEOTIDE SEQUENCE</scope>
    <source>
        <strain evidence="2">CIP111803</strain>
    </source>
</reference>
<organism evidence="2 3">
    <name type="scientific">Leucobacter soli</name>
    <dbReference type="NCBI Taxonomy" id="2812850"/>
    <lineage>
        <taxon>Bacteria</taxon>
        <taxon>Bacillati</taxon>
        <taxon>Actinomycetota</taxon>
        <taxon>Actinomycetes</taxon>
        <taxon>Micrococcales</taxon>
        <taxon>Microbacteriaceae</taxon>
        <taxon>Leucobacter</taxon>
    </lineage>
</organism>
<dbReference type="PROSITE" id="PS51819">
    <property type="entry name" value="VOC"/>
    <property type="match status" value="1"/>
</dbReference>
<evidence type="ECO:0000313" key="3">
    <source>
        <dbReference type="Proteomes" id="UP000693892"/>
    </source>
</evidence>
<evidence type="ECO:0000259" key="1">
    <source>
        <dbReference type="PROSITE" id="PS51819"/>
    </source>
</evidence>
<dbReference type="AlphaFoldDB" id="A0A916NGT4"/>
<feature type="domain" description="VOC" evidence="1">
    <location>
        <begin position="8"/>
        <end position="124"/>
    </location>
</feature>
<proteinExistence type="predicted"/>
<evidence type="ECO:0000313" key="2">
    <source>
        <dbReference type="EMBL" id="CAG7604856.1"/>
    </source>
</evidence>
<name>A0A916NGT4_9MICO</name>
<dbReference type="InterPro" id="IPR037523">
    <property type="entry name" value="VOC_core"/>
</dbReference>